<dbReference type="PROSITE" id="PS51257">
    <property type="entry name" value="PROKAR_LIPOPROTEIN"/>
    <property type="match status" value="1"/>
</dbReference>
<proteinExistence type="predicted"/>
<protein>
    <recommendedName>
        <fullName evidence="3">Cytochrome c</fullName>
    </recommendedName>
</protein>
<evidence type="ECO:0000313" key="1">
    <source>
        <dbReference type="EMBL" id="SNR69045.1"/>
    </source>
</evidence>
<evidence type="ECO:0008006" key="3">
    <source>
        <dbReference type="Google" id="ProtNLM"/>
    </source>
</evidence>
<keyword evidence="2" id="KW-1185">Reference proteome</keyword>
<dbReference type="OrthoDB" id="679921at2"/>
<dbReference type="GO" id="GO:0020037">
    <property type="term" value="F:heme binding"/>
    <property type="evidence" value="ECO:0007669"/>
    <property type="project" value="InterPro"/>
</dbReference>
<accession>A0A238YCU2</accession>
<dbReference type="EMBL" id="FZNX01000004">
    <property type="protein sequence ID" value="SNR69045.1"/>
    <property type="molecule type" value="Genomic_DNA"/>
</dbReference>
<dbReference type="Proteomes" id="UP000198412">
    <property type="component" value="Unassembled WGS sequence"/>
</dbReference>
<evidence type="ECO:0000313" key="2">
    <source>
        <dbReference type="Proteomes" id="UP000198412"/>
    </source>
</evidence>
<dbReference type="AlphaFoldDB" id="A0A238YCU2"/>
<organism evidence="1 2">
    <name type="scientific">Lutibacter flavus</name>
    <dbReference type="NCBI Taxonomy" id="691689"/>
    <lineage>
        <taxon>Bacteria</taxon>
        <taxon>Pseudomonadati</taxon>
        <taxon>Bacteroidota</taxon>
        <taxon>Flavobacteriia</taxon>
        <taxon>Flavobacteriales</taxon>
        <taxon>Flavobacteriaceae</taxon>
        <taxon>Lutibacter</taxon>
    </lineage>
</organism>
<dbReference type="SUPFAM" id="SSF46626">
    <property type="entry name" value="Cytochrome c"/>
    <property type="match status" value="1"/>
</dbReference>
<sequence length="87" mass="9788">MKTFKIVSIIGFISFATISCSPERATIVQGKSGVQLWSETCMRCHNTPSPADFNDADWSTIEMHMRVRANLTADESKKIFDFLRSAN</sequence>
<reference evidence="2" key="1">
    <citation type="submission" date="2017-06" db="EMBL/GenBank/DDBJ databases">
        <authorList>
            <person name="Varghese N."/>
            <person name="Submissions S."/>
        </authorList>
    </citation>
    <scope>NUCLEOTIDE SEQUENCE [LARGE SCALE GENOMIC DNA]</scope>
    <source>
        <strain evidence="2">DSM 27993</strain>
    </source>
</reference>
<name>A0A238YCU2_9FLAO</name>
<dbReference type="RefSeq" id="WP_089378774.1">
    <property type="nucleotide sequence ID" value="NZ_FZNX01000004.1"/>
</dbReference>
<dbReference type="InterPro" id="IPR036909">
    <property type="entry name" value="Cyt_c-like_dom_sf"/>
</dbReference>
<dbReference type="GO" id="GO:0009055">
    <property type="term" value="F:electron transfer activity"/>
    <property type="evidence" value="ECO:0007669"/>
    <property type="project" value="InterPro"/>
</dbReference>
<gene>
    <name evidence="1" type="ORF">SAMN04488111_2490</name>
</gene>